<dbReference type="InterPro" id="IPR011701">
    <property type="entry name" value="MFS"/>
</dbReference>
<keyword evidence="1" id="KW-0472">Membrane</keyword>
<keyword evidence="1" id="KW-0812">Transmembrane</keyword>
<name>A0A645C3C8_9ZZZZ</name>
<dbReference type="PROSITE" id="PS50850">
    <property type="entry name" value="MFS"/>
    <property type="match status" value="1"/>
</dbReference>
<feature type="domain" description="Major facilitator superfamily (MFS) profile" evidence="2">
    <location>
        <begin position="1"/>
        <end position="109"/>
    </location>
</feature>
<feature type="transmembrane region" description="Helical" evidence="1">
    <location>
        <begin position="75"/>
        <end position="96"/>
    </location>
</feature>
<evidence type="ECO:0000256" key="1">
    <source>
        <dbReference type="SAM" id="Phobius"/>
    </source>
</evidence>
<dbReference type="AlphaFoldDB" id="A0A645C3C8"/>
<proteinExistence type="predicted"/>
<dbReference type="InterPro" id="IPR036259">
    <property type="entry name" value="MFS_trans_sf"/>
</dbReference>
<protein>
    <recommendedName>
        <fullName evidence="2">Major facilitator superfamily (MFS) profile domain-containing protein</fullName>
    </recommendedName>
</protein>
<comment type="caution">
    <text evidence="3">The sequence shown here is derived from an EMBL/GenBank/DDBJ whole genome shotgun (WGS) entry which is preliminary data.</text>
</comment>
<dbReference type="Pfam" id="PF07690">
    <property type="entry name" value="MFS_1"/>
    <property type="match status" value="1"/>
</dbReference>
<organism evidence="3">
    <name type="scientific">bioreactor metagenome</name>
    <dbReference type="NCBI Taxonomy" id="1076179"/>
    <lineage>
        <taxon>unclassified sequences</taxon>
        <taxon>metagenomes</taxon>
        <taxon>ecological metagenomes</taxon>
    </lineage>
</organism>
<dbReference type="InterPro" id="IPR020846">
    <property type="entry name" value="MFS_dom"/>
</dbReference>
<evidence type="ECO:0000313" key="3">
    <source>
        <dbReference type="EMBL" id="MPM72129.1"/>
    </source>
</evidence>
<gene>
    <name evidence="3" type="ORF">SDC9_119102</name>
</gene>
<keyword evidence="1" id="KW-1133">Transmembrane helix</keyword>
<evidence type="ECO:0000259" key="2">
    <source>
        <dbReference type="PROSITE" id="PS50850"/>
    </source>
</evidence>
<dbReference type="SUPFAM" id="SSF103473">
    <property type="entry name" value="MFS general substrate transporter"/>
    <property type="match status" value="1"/>
</dbReference>
<dbReference type="EMBL" id="VSSQ01024546">
    <property type="protein sequence ID" value="MPM72129.1"/>
    <property type="molecule type" value="Genomic_DNA"/>
</dbReference>
<sequence>MATLAAGSVGGIYAAQTLEALSYAIFTPASVYYVNQVIPDADKVKGQSLMMLTTSMSGLISNLAGGFLLDSNGGVPLMLICGTAVSALGLLMLFIIDRPKAVRVQTVSE</sequence>
<reference evidence="3" key="1">
    <citation type="submission" date="2019-08" db="EMBL/GenBank/DDBJ databases">
        <authorList>
            <person name="Kucharzyk K."/>
            <person name="Murdoch R.W."/>
            <person name="Higgins S."/>
            <person name="Loffler F."/>
        </authorList>
    </citation>
    <scope>NUCLEOTIDE SEQUENCE</scope>
</reference>
<dbReference type="GO" id="GO:0022857">
    <property type="term" value="F:transmembrane transporter activity"/>
    <property type="evidence" value="ECO:0007669"/>
    <property type="project" value="InterPro"/>
</dbReference>
<feature type="transmembrane region" description="Helical" evidence="1">
    <location>
        <begin position="49"/>
        <end position="69"/>
    </location>
</feature>
<dbReference type="Gene3D" id="1.20.1250.20">
    <property type="entry name" value="MFS general substrate transporter like domains"/>
    <property type="match status" value="1"/>
</dbReference>
<accession>A0A645C3C8</accession>